<dbReference type="KEGG" id="pcw:110208181"/>
<feature type="region of interest" description="Disordered" evidence="1">
    <location>
        <begin position="1205"/>
        <end position="1231"/>
    </location>
</feature>
<name>A0A6P5K8A8_PHACI</name>
<gene>
    <name evidence="3" type="primary">LOC110208181</name>
</gene>
<protein>
    <submittedName>
        <fullName evidence="3">Uncharacterized protein LOC110208181</fullName>
    </submittedName>
</protein>
<dbReference type="InterPro" id="IPR038954">
    <property type="entry name" value="CSNKA2IP"/>
</dbReference>
<feature type="region of interest" description="Disordered" evidence="1">
    <location>
        <begin position="922"/>
        <end position="942"/>
    </location>
</feature>
<evidence type="ECO:0000313" key="2">
    <source>
        <dbReference type="Proteomes" id="UP000515140"/>
    </source>
</evidence>
<dbReference type="RefSeq" id="XP_020841723.1">
    <property type="nucleotide sequence ID" value="XM_020986064.1"/>
</dbReference>
<proteinExistence type="predicted"/>
<feature type="compositionally biased region" description="Basic and acidic residues" evidence="1">
    <location>
        <begin position="688"/>
        <end position="700"/>
    </location>
</feature>
<feature type="compositionally biased region" description="Basic and acidic residues" evidence="1">
    <location>
        <begin position="852"/>
        <end position="861"/>
    </location>
</feature>
<feature type="compositionally biased region" description="Basic and acidic residues" evidence="1">
    <location>
        <begin position="1416"/>
        <end position="1440"/>
    </location>
</feature>
<accession>A0A6P5K8A8</accession>
<evidence type="ECO:0000313" key="3">
    <source>
        <dbReference type="RefSeq" id="XP_020841723.1"/>
    </source>
</evidence>
<feature type="region of interest" description="Disordered" evidence="1">
    <location>
        <begin position="852"/>
        <end position="873"/>
    </location>
</feature>
<feature type="compositionally biased region" description="Basic and acidic residues" evidence="1">
    <location>
        <begin position="1490"/>
        <end position="1500"/>
    </location>
</feature>
<feature type="compositionally biased region" description="Polar residues" evidence="1">
    <location>
        <begin position="788"/>
        <end position="816"/>
    </location>
</feature>
<dbReference type="InParanoid" id="A0A6P5K8A8"/>
<feature type="region of interest" description="Disordered" evidence="1">
    <location>
        <begin position="1055"/>
        <end position="1089"/>
    </location>
</feature>
<sequence>MGRKHRIFPKDLVQFPQSSHWYPANSVLLPCPPHRISPLWEKDHLSQTEQMSHLDPQTRITAKTPPHSYYYQNELGSSPWLKHLATATELSQSFARTKAVPLPHLYHQDMTKVSPSHRYQKVASVLPLHNRYDIKDKIALKSFHQDMIPSGSDHLPKIFLSSDHSTENLLPLNQQLPSPPFFDNKAELSSFLGHRSMTEGRIYPDFHGKDKPSVISMSPGNQARVARRLQSQVRATTATTLGSFNLRHTATLTSSSLCFSHWSRAAALKTPVLDHWVQAKASKMSYPDLHLRETVSLLRCIDHHSRPLAAYSLCLNQKTRAATVNSSCPKLCVKSTTLPSSSSNFQARTRSALSQGVKPWDKGSASHWVTATSVPSSLHHQMAGVPAKQALPQSTSDHQTTCSPSSKYYQVKYVTDPSTQDLLQKEKGHYEVIPQDRDYQFTMLTGQVYWATPPVGVEYNDTSPSNYDKRATAPFSHGYQAENEPESKAQGTLTPELDDWETMSLGPDYEVTHFKGQDQWATPSQHVIAPQKTILSGPEKQTTPLPSKDHQAEAIAVDSSAQVIFQQELDEWETNWRKDQKSSSPPSIDHQAQDPPEDPRDQNAFQQESEKWEILCTKQLDRKLTPPSSDDHQTEAKPEDPSAQVIFHQELDEWETIWKRRLNHQSTPPPNNDHQAQGTPEDPSVHITLKEEPHEWDRFWPTRLDNQDTPPPGNDHQAQDISADHSAQIVFSQEVNKKEIFWTQRLNHQSTPPPNNNHQAHDTPEDSGAHTTPKQEPDNLGTFCTKGPDNQATPSPGNNQEAQDIPASNSEASSKQKTVEWETFWPRELQKQGTILTNQVFSATSRLDLKYQDRTSPDLHHRATLPPSHGDQASDVLELSVQATQQPELGKRETFWPRELDKQATTLKDKVCWATSSWDIKDQGRTSPDLHQGVPPPLSREENQASDVLDLSTQAITQQEIEEWDTFWPTEVDQQATTLKDKFYWATPTLGLKDQYRTSPDPLHRMTPPPSHENQTSNLTDLSAQAILQQELGKRGTSCPTEVYQQTTTLTDKVYQVTSPSDTKHQDRISPDLRHGTTPPPSHDDKASDVLDLSTQATLQQELGKRETSWPRELDKQALALTDKVYWAISLYDIKHQDITSPDLQQEATPPSSHDDQDSDVTDFIAQVTLQQELGERETSWPTEVDHQATTLKDKIYWATPTLDLKHQQRTLPPPHRGTTTPPSHEDNDSDVTHLSAQAKLQELDEWETSCPTELDKQATTLNENVYRGTSLRDIKHQKRISPELHYKATPLPSHKDQDSDVSDLSVHATLQQELNEWETFYPTELDKQVTTLKDKVYWAASTLNLKHQERTSLALHHGVTPLPRHGDQASDVIDLNAQATLHQKLGKRETSCATELDKQATTLEDKISWAASPWDIKHPDRNSPDPHHEATPLPSHDDQASNLSDLSAQETLQLDIDEWGKCWPIELDQQGTTIPAQVSWAISPWDIKHHDKTLPDTDHTASPSSSHKNQDVDVPEPSAQVTLQPKLDQWEIMPSVLDEKVTNPTSQHSQAVPSMGIIEPQNIAPCDPEHQTTLPSNSDHQVGDIPEPNSKVTLQQRQDNWDIFLTREDYQTHLHSTMTTRPRIFQALKST</sequence>
<dbReference type="GeneID" id="110208181"/>
<feature type="region of interest" description="Disordered" evidence="1">
    <location>
        <begin position="1415"/>
        <end position="1442"/>
    </location>
</feature>
<keyword evidence="2" id="KW-1185">Reference proteome</keyword>
<dbReference type="Proteomes" id="UP000515140">
    <property type="component" value="Unplaced"/>
</dbReference>
<dbReference type="PANTHER" id="PTHR35825:SF2">
    <property type="entry name" value="CASEIN KINASE II SUBUNIT ALPHA'-INTERACTING PROTEIN"/>
    <property type="match status" value="1"/>
</dbReference>
<feature type="region of interest" description="Disordered" evidence="1">
    <location>
        <begin position="574"/>
        <end position="819"/>
    </location>
</feature>
<feature type="compositionally biased region" description="Basic and acidic residues" evidence="1">
    <location>
        <begin position="759"/>
        <end position="777"/>
    </location>
</feature>
<feature type="compositionally biased region" description="Basic and acidic residues" evidence="1">
    <location>
        <begin position="1062"/>
        <end position="1075"/>
    </location>
</feature>
<reference evidence="3" key="1">
    <citation type="submission" date="2025-08" db="UniProtKB">
        <authorList>
            <consortium name="RefSeq"/>
        </authorList>
    </citation>
    <scope>IDENTIFICATION</scope>
    <source>
        <tissue evidence="3">Spleen</tissue>
    </source>
</reference>
<feature type="compositionally biased region" description="Basic and acidic residues" evidence="1">
    <location>
        <begin position="608"/>
        <end position="640"/>
    </location>
</feature>
<evidence type="ECO:0000256" key="1">
    <source>
        <dbReference type="SAM" id="MobiDB-lite"/>
    </source>
</evidence>
<organism evidence="2 3">
    <name type="scientific">Phascolarctos cinereus</name>
    <name type="common">Koala</name>
    <dbReference type="NCBI Taxonomy" id="38626"/>
    <lineage>
        <taxon>Eukaryota</taxon>
        <taxon>Metazoa</taxon>
        <taxon>Chordata</taxon>
        <taxon>Craniata</taxon>
        <taxon>Vertebrata</taxon>
        <taxon>Euteleostomi</taxon>
        <taxon>Mammalia</taxon>
        <taxon>Metatheria</taxon>
        <taxon>Diprotodontia</taxon>
        <taxon>Phascolarctidae</taxon>
        <taxon>Phascolarctos</taxon>
    </lineage>
</organism>
<feature type="region of interest" description="Disordered" evidence="1">
    <location>
        <begin position="1490"/>
        <end position="1519"/>
    </location>
</feature>
<dbReference type="PANTHER" id="PTHR35825">
    <property type="entry name" value="CASEIN KINASE II SUBUNIT ALPHA PRIME-INTERACTING PROTEIN"/>
    <property type="match status" value="1"/>
</dbReference>